<organism evidence="2 3">
    <name type="scientific">Neoroseomonas soli</name>
    <dbReference type="NCBI Taxonomy" id="1081025"/>
    <lineage>
        <taxon>Bacteria</taxon>
        <taxon>Pseudomonadati</taxon>
        <taxon>Pseudomonadota</taxon>
        <taxon>Alphaproteobacteria</taxon>
        <taxon>Acetobacterales</taxon>
        <taxon>Acetobacteraceae</taxon>
        <taxon>Neoroseomonas</taxon>
    </lineage>
</organism>
<protein>
    <submittedName>
        <fullName evidence="2">NTP transferase domain-containing protein</fullName>
    </submittedName>
</protein>
<dbReference type="EMBL" id="JAAEDM010000141">
    <property type="protein sequence ID" value="MBR0674353.1"/>
    <property type="molecule type" value="Genomic_DNA"/>
</dbReference>
<reference evidence="2" key="1">
    <citation type="submission" date="2020-01" db="EMBL/GenBank/DDBJ databases">
        <authorList>
            <person name="Rat A."/>
        </authorList>
    </citation>
    <scope>NUCLEOTIDE SEQUENCE</scope>
    <source>
        <strain evidence="2">LMG 31231</strain>
    </source>
</reference>
<gene>
    <name evidence="2" type="ORF">GXW76_24495</name>
</gene>
<comment type="caution">
    <text evidence="2">The sequence shown here is derived from an EMBL/GenBank/DDBJ whole genome shotgun (WGS) entry which is preliminary data.</text>
</comment>
<feature type="domain" description="Nucleotidyl transferase" evidence="1">
    <location>
        <begin position="2"/>
        <end position="177"/>
    </location>
</feature>
<evidence type="ECO:0000259" key="1">
    <source>
        <dbReference type="Pfam" id="PF00483"/>
    </source>
</evidence>
<evidence type="ECO:0000313" key="2">
    <source>
        <dbReference type="EMBL" id="MBR0674353.1"/>
    </source>
</evidence>
<name>A0A9X9X4M4_9PROT</name>
<dbReference type="InterPro" id="IPR013446">
    <property type="entry name" value="G1P_cyt_trans-like"/>
</dbReference>
<sequence length="233" mass="26408">MKVVILAGGSGTRAYPFTEYLPKPMMPVGGKPILLRVMDLYARQGITEFIVSVGHRKEVIIDYFDGRDFGWKIDIVDTGATTDTGGRIRGCRHLLGETFMATYGDGLSDVVFADLLAFHRRAGKLATITSVPLRSQYGTIEADADGTIRDFREKPVLREHWINAGFFVMERRVFDHWQGESLEREVFPNLLPGRHLATFHHDGFFKSMDTHKDQQELETMFSEGNLPWLRNAA</sequence>
<accession>A0A9X9X4M4</accession>
<proteinExistence type="predicted"/>
<keyword evidence="2" id="KW-0808">Transferase</keyword>
<dbReference type="RefSeq" id="WP_211864770.1">
    <property type="nucleotide sequence ID" value="NZ_JAAEDM010000141.1"/>
</dbReference>
<dbReference type="InterPro" id="IPR029044">
    <property type="entry name" value="Nucleotide-diphossugar_trans"/>
</dbReference>
<dbReference type="InterPro" id="IPR005835">
    <property type="entry name" value="NTP_transferase_dom"/>
</dbReference>
<dbReference type="Proteomes" id="UP001138751">
    <property type="component" value="Unassembled WGS sequence"/>
</dbReference>
<dbReference type="SUPFAM" id="SSF53448">
    <property type="entry name" value="Nucleotide-diphospho-sugar transferases"/>
    <property type="match status" value="1"/>
</dbReference>
<reference evidence="2" key="2">
    <citation type="journal article" date="2021" name="Syst. Appl. Microbiol.">
        <title>Roseomonas hellenica sp. nov., isolated from roots of wild-growing Alkanna tinctoria.</title>
        <authorList>
            <person name="Rat A."/>
            <person name="Naranjo H.D."/>
            <person name="Lebbe L."/>
            <person name="Cnockaert M."/>
            <person name="Krigas N."/>
            <person name="Grigoriadou K."/>
            <person name="Maloupa E."/>
            <person name="Willems A."/>
        </authorList>
    </citation>
    <scope>NUCLEOTIDE SEQUENCE</scope>
    <source>
        <strain evidence="2">LMG 31231</strain>
    </source>
</reference>
<keyword evidence="3" id="KW-1185">Reference proteome</keyword>
<dbReference type="Gene3D" id="3.90.550.10">
    <property type="entry name" value="Spore Coat Polysaccharide Biosynthesis Protein SpsA, Chain A"/>
    <property type="match status" value="1"/>
</dbReference>
<dbReference type="PANTHER" id="PTHR47183">
    <property type="entry name" value="GLUCOSE-1-PHOSPHATE CYTIDYLYLTRANSFERASE-RELATED"/>
    <property type="match status" value="1"/>
</dbReference>
<dbReference type="GO" id="GO:0047343">
    <property type="term" value="F:glucose-1-phosphate cytidylyltransferase activity"/>
    <property type="evidence" value="ECO:0007669"/>
    <property type="project" value="InterPro"/>
</dbReference>
<dbReference type="PANTHER" id="PTHR47183:SF1">
    <property type="entry name" value="GLUCOSE-1-PHOSPHATE CYTIDYLYLTRANSFERASE"/>
    <property type="match status" value="1"/>
</dbReference>
<evidence type="ECO:0000313" key="3">
    <source>
        <dbReference type="Proteomes" id="UP001138751"/>
    </source>
</evidence>
<dbReference type="Pfam" id="PF00483">
    <property type="entry name" value="NTP_transferase"/>
    <property type="match status" value="1"/>
</dbReference>
<dbReference type="AlphaFoldDB" id="A0A9X9X4M4"/>